<evidence type="ECO:0000259" key="5">
    <source>
        <dbReference type="PROSITE" id="PS51800"/>
    </source>
</evidence>
<dbReference type="InterPro" id="IPR036236">
    <property type="entry name" value="Znf_C2H2_sf"/>
</dbReference>
<evidence type="ECO:0000256" key="2">
    <source>
        <dbReference type="ARBA" id="ARBA00022771"/>
    </source>
</evidence>
<keyword evidence="3" id="KW-0862">Zinc</keyword>
<feature type="compositionally biased region" description="Polar residues" evidence="4">
    <location>
        <begin position="222"/>
        <end position="233"/>
    </location>
</feature>
<dbReference type="PROSITE" id="PS51800">
    <property type="entry name" value="ZF_CHHC_U11_48K"/>
    <property type="match status" value="1"/>
</dbReference>
<accession>A0A1B6MFQ8</accession>
<evidence type="ECO:0000256" key="3">
    <source>
        <dbReference type="ARBA" id="ARBA00022833"/>
    </source>
</evidence>
<dbReference type="GO" id="GO:0008270">
    <property type="term" value="F:zinc ion binding"/>
    <property type="evidence" value="ECO:0007669"/>
    <property type="project" value="UniProtKB-KW"/>
</dbReference>
<evidence type="ECO:0000256" key="1">
    <source>
        <dbReference type="ARBA" id="ARBA00022723"/>
    </source>
</evidence>
<proteinExistence type="predicted"/>
<gene>
    <name evidence="6" type="ORF">g.44788</name>
</gene>
<organism evidence="6">
    <name type="scientific">Graphocephala atropunctata</name>
    <dbReference type="NCBI Taxonomy" id="36148"/>
    <lineage>
        <taxon>Eukaryota</taxon>
        <taxon>Metazoa</taxon>
        <taxon>Ecdysozoa</taxon>
        <taxon>Arthropoda</taxon>
        <taxon>Hexapoda</taxon>
        <taxon>Insecta</taxon>
        <taxon>Pterygota</taxon>
        <taxon>Neoptera</taxon>
        <taxon>Paraneoptera</taxon>
        <taxon>Hemiptera</taxon>
        <taxon>Auchenorrhyncha</taxon>
        <taxon>Membracoidea</taxon>
        <taxon>Cicadellidae</taxon>
        <taxon>Cicadellinae</taxon>
        <taxon>Cicadellini</taxon>
        <taxon>Graphocephala</taxon>
    </lineage>
</organism>
<feature type="domain" description="CHHC U11-48K-type" evidence="5">
    <location>
        <begin position="12"/>
        <end position="39"/>
    </location>
</feature>
<protein>
    <recommendedName>
        <fullName evidence="5">CHHC U11-48K-type domain-containing protein</fullName>
    </recommendedName>
</protein>
<reference evidence="6" key="1">
    <citation type="submission" date="2015-11" db="EMBL/GenBank/DDBJ databases">
        <title>De novo transcriptome assembly of four potential Pierce s Disease insect vectors from Arizona vineyards.</title>
        <authorList>
            <person name="Tassone E.E."/>
        </authorList>
    </citation>
    <scope>NUCLEOTIDE SEQUENCE</scope>
</reference>
<name>A0A1B6MFQ8_9HEMI</name>
<feature type="region of interest" description="Disordered" evidence="4">
    <location>
        <begin position="217"/>
        <end position="239"/>
    </location>
</feature>
<dbReference type="AlphaFoldDB" id="A0A1B6MFQ8"/>
<dbReference type="SUPFAM" id="SSF57667">
    <property type="entry name" value="beta-beta-alpha zinc fingers"/>
    <property type="match status" value="1"/>
</dbReference>
<keyword evidence="1" id="KW-0479">Metal-binding</keyword>
<dbReference type="EMBL" id="GEBQ01005242">
    <property type="protein sequence ID" value="JAT34735.1"/>
    <property type="molecule type" value="Transcribed_RNA"/>
</dbReference>
<sequence length="319" mass="35149">MPVAGDEGYEKLVICPYDKSHEVRLGRMQFHLDKCRKNFPSSEMVRCPFNSVHLIAKVEQEFHTQEECSSRSNWDRSHFEVGDVKCPVKDLVPVNAATVPDGDENWDDHEAQGSVLGTIKDHASNKNIYRLMQCESKAKRKNFRKQEKERHEMMLNGGVVVEPEDNAASVLFAHTASSLNQEPLRRPTKPSVIKVERQDPAAAMAALSKQFRTLDMEMKPSDNMTPSETSSLYNGPPSATPSIADVASVSRGPISYAAASSRQQSRPSTSMSVSSRPSTAMSIAASVNRTKFPSLSADGFCQVPIPGLGRGRGVARQNQ</sequence>
<keyword evidence="2" id="KW-0863">Zinc-finger</keyword>
<evidence type="ECO:0000313" key="6">
    <source>
        <dbReference type="EMBL" id="JAT34735.1"/>
    </source>
</evidence>
<feature type="region of interest" description="Disordered" evidence="4">
    <location>
        <begin position="257"/>
        <end position="277"/>
    </location>
</feature>
<dbReference type="Pfam" id="PF05253">
    <property type="entry name" value="zf-U11-48K"/>
    <property type="match status" value="1"/>
</dbReference>
<evidence type="ECO:0000256" key="4">
    <source>
        <dbReference type="SAM" id="MobiDB-lite"/>
    </source>
</evidence>
<dbReference type="InterPro" id="IPR022776">
    <property type="entry name" value="TRM13/UPF0224_CHHC_Znf_dom"/>
</dbReference>